<proteinExistence type="predicted"/>
<reference evidence="1 2" key="1">
    <citation type="submission" date="2023-08" db="EMBL/GenBank/DDBJ databases">
        <title>Helicovermis profunda gen. nov., sp. nov., a novel mesophilic, fermentative bacterium within the Bacillota from a deep-sea hydrothermal vent chimney.</title>
        <authorList>
            <person name="Miyazaki U."/>
            <person name="Mizutani D."/>
            <person name="Hashimoto Y."/>
            <person name="Tame A."/>
            <person name="Sawayama S."/>
            <person name="Miyazaki J."/>
            <person name="Takai K."/>
            <person name="Nakagawa S."/>
        </authorList>
    </citation>
    <scope>NUCLEOTIDE SEQUENCE [LARGE SCALE GENOMIC DNA]</scope>
    <source>
        <strain evidence="1 2">S502</strain>
    </source>
</reference>
<dbReference type="Pfam" id="PF20765">
    <property type="entry name" value="Phage_tail_terminator_8"/>
    <property type="match status" value="1"/>
</dbReference>
<dbReference type="AlphaFoldDB" id="A0AAU9E618"/>
<accession>A0AAU9E618</accession>
<organism evidence="1 2">
    <name type="scientific">Helicovermis profundi</name>
    <dbReference type="NCBI Taxonomy" id="3065157"/>
    <lineage>
        <taxon>Bacteria</taxon>
        <taxon>Bacillati</taxon>
        <taxon>Bacillota</taxon>
        <taxon>Clostridia</taxon>
        <taxon>Helicovermis</taxon>
    </lineage>
</organism>
<name>A0AAU9E618_9FIRM</name>
<dbReference type="EMBL" id="AP028654">
    <property type="protein sequence ID" value="BEP28813.1"/>
    <property type="molecule type" value="Genomic_DNA"/>
</dbReference>
<gene>
    <name evidence="1" type="ORF">HLPR_11440</name>
</gene>
<protein>
    <submittedName>
        <fullName evidence="1">Uncharacterized protein</fullName>
    </submittedName>
</protein>
<sequence>MIANIKDIKLAINKAIKTISTSKIISSDIEEGFKRPCFKVIFGDVDTESIGIYMLKKDMIVRIYYYPEDRDKNDLELMNIQDSLALLFLDPLIVSENFIIHPLEYVDRLVDNVLQASFELNYIQELDKEDSSLMIDTIELEI</sequence>
<dbReference type="RefSeq" id="WP_338537118.1">
    <property type="nucleotide sequence ID" value="NZ_AP028654.1"/>
</dbReference>
<dbReference type="KEGG" id="hprf:HLPR_11440"/>
<evidence type="ECO:0000313" key="1">
    <source>
        <dbReference type="EMBL" id="BEP28813.1"/>
    </source>
</evidence>
<evidence type="ECO:0000313" key="2">
    <source>
        <dbReference type="Proteomes" id="UP001321786"/>
    </source>
</evidence>
<keyword evidence="2" id="KW-1185">Reference proteome</keyword>
<dbReference type="InterPro" id="IPR049254">
    <property type="entry name" value="Phage_tail_terminator"/>
</dbReference>
<dbReference type="Proteomes" id="UP001321786">
    <property type="component" value="Chromosome"/>
</dbReference>